<keyword evidence="1" id="KW-0812">Transmembrane</keyword>
<feature type="domain" description="Aminoacyl-tRNA synthetase class II (G/ P/ S/T)" evidence="2">
    <location>
        <begin position="95"/>
        <end position="172"/>
    </location>
</feature>
<comment type="caution">
    <text evidence="3">The sequence shown here is derived from an EMBL/GenBank/DDBJ whole genome shotgun (WGS) entry which is preliminary data.</text>
</comment>
<dbReference type="SUPFAM" id="SSF55681">
    <property type="entry name" value="Class II aaRS and biotin synthetases"/>
    <property type="match status" value="1"/>
</dbReference>
<dbReference type="GO" id="GO:0006434">
    <property type="term" value="P:seryl-tRNA aminoacylation"/>
    <property type="evidence" value="ECO:0007669"/>
    <property type="project" value="InterPro"/>
</dbReference>
<keyword evidence="1" id="KW-1133">Transmembrane helix</keyword>
<dbReference type="Proteomes" id="UP001418222">
    <property type="component" value="Unassembled WGS sequence"/>
</dbReference>
<reference evidence="3 4" key="1">
    <citation type="journal article" date="2022" name="Nat. Plants">
        <title>Genomes of leafy and leafless Platanthera orchids illuminate the evolution of mycoheterotrophy.</title>
        <authorList>
            <person name="Li M.H."/>
            <person name="Liu K.W."/>
            <person name="Li Z."/>
            <person name="Lu H.C."/>
            <person name="Ye Q.L."/>
            <person name="Zhang D."/>
            <person name="Wang J.Y."/>
            <person name="Li Y.F."/>
            <person name="Zhong Z.M."/>
            <person name="Liu X."/>
            <person name="Yu X."/>
            <person name="Liu D.K."/>
            <person name="Tu X.D."/>
            <person name="Liu B."/>
            <person name="Hao Y."/>
            <person name="Liao X.Y."/>
            <person name="Jiang Y.T."/>
            <person name="Sun W.H."/>
            <person name="Chen J."/>
            <person name="Chen Y.Q."/>
            <person name="Ai Y."/>
            <person name="Zhai J.W."/>
            <person name="Wu S.S."/>
            <person name="Zhou Z."/>
            <person name="Hsiao Y.Y."/>
            <person name="Wu W.L."/>
            <person name="Chen Y.Y."/>
            <person name="Lin Y.F."/>
            <person name="Hsu J.L."/>
            <person name="Li C.Y."/>
            <person name="Wang Z.W."/>
            <person name="Zhao X."/>
            <person name="Zhong W.Y."/>
            <person name="Ma X.K."/>
            <person name="Ma L."/>
            <person name="Huang J."/>
            <person name="Chen G.Z."/>
            <person name="Huang M.Z."/>
            <person name="Huang L."/>
            <person name="Peng D.H."/>
            <person name="Luo Y.B."/>
            <person name="Zou S.Q."/>
            <person name="Chen S.P."/>
            <person name="Lan S."/>
            <person name="Tsai W.C."/>
            <person name="Van de Peer Y."/>
            <person name="Liu Z.J."/>
        </authorList>
    </citation>
    <scope>NUCLEOTIDE SEQUENCE [LARGE SCALE GENOMIC DNA]</scope>
    <source>
        <strain evidence="3">Lor287</strain>
    </source>
</reference>
<protein>
    <recommendedName>
        <fullName evidence="2">Aminoacyl-tRNA synthetase class II (G/ P/ S/T) domain-containing protein</fullName>
    </recommendedName>
</protein>
<sequence>MAVKACGQRRMKAKLLNHVDPEKKLDFKKGVTVAGCRGCYLKGARVLFNMALIRFGLGFLRKRKFVLTNSYLLRNDIMSKCAQDDQFDEELFKVVGEGDDKYFIADSEPPMCEYHSDEVIDPTSLPLRYAGISTCFREADDSHCRDTLGVHQFPKIEKCCITSPSENKSWEMHARGNALKLREILPRAYRALLVVCQGASRWHFSLVLSTLSFFGVSAVIYLCIYIYIYILYWFYYCF</sequence>
<keyword evidence="1" id="KW-0472">Membrane</keyword>
<dbReference type="PANTHER" id="PTHR11778">
    <property type="entry name" value="SERYL-TRNA SYNTHETASE"/>
    <property type="match status" value="1"/>
</dbReference>
<dbReference type="InterPro" id="IPR002314">
    <property type="entry name" value="aa-tRNA-synt_IIb"/>
</dbReference>
<name>A0AAP0G708_9ASPA</name>
<dbReference type="AlphaFoldDB" id="A0AAP0G708"/>
<evidence type="ECO:0000256" key="1">
    <source>
        <dbReference type="SAM" id="Phobius"/>
    </source>
</evidence>
<organism evidence="3 4">
    <name type="scientific">Platanthera zijinensis</name>
    <dbReference type="NCBI Taxonomy" id="2320716"/>
    <lineage>
        <taxon>Eukaryota</taxon>
        <taxon>Viridiplantae</taxon>
        <taxon>Streptophyta</taxon>
        <taxon>Embryophyta</taxon>
        <taxon>Tracheophyta</taxon>
        <taxon>Spermatophyta</taxon>
        <taxon>Magnoliopsida</taxon>
        <taxon>Liliopsida</taxon>
        <taxon>Asparagales</taxon>
        <taxon>Orchidaceae</taxon>
        <taxon>Orchidoideae</taxon>
        <taxon>Orchideae</taxon>
        <taxon>Orchidinae</taxon>
        <taxon>Platanthera</taxon>
    </lineage>
</organism>
<proteinExistence type="predicted"/>
<evidence type="ECO:0000313" key="4">
    <source>
        <dbReference type="Proteomes" id="UP001418222"/>
    </source>
</evidence>
<keyword evidence="4" id="KW-1185">Reference proteome</keyword>
<dbReference type="Pfam" id="PF00587">
    <property type="entry name" value="tRNA-synt_2b"/>
    <property type="match status" value="1"/>
</dbReference>
<feature type="transmembrane region" description="Helical" evidence="1">
    <location>
        <begin position="211"/>
        <end position="235"/>
    </location>
</feature>
<gene>
    <name evidence="3" type="ORF">KSP39_PZI010759</name>
</gene>
<dbReference type="EMBL" id="JBBWWQ010000008">
    <property type="protein sequence ID" value="KAK8941056.1"/>
    <property type="molecule type" value="Genomic_DNA"/>
</dbReference>
<dbReference type="InterPro" id="IPR002317">
    <property type="entry name" value="Ser-tRNA-ligase_type_1"/>
</dbReference>
<dbReference type="GO" id="GO:0005524">
    <property type="term" value="F:ATP binding"/>
    <property type="evidence" value="ECO:0007669"/>
    <property type="project" value="InterPro"/>
</dbReference>
<dbReference type="InterPro" id="IPR045864">
    <property type="entry name" value="aa-tRNA-synth_II/BPL/LPL"/>
</dbReference>
<dbReference type="Gene3D" id="3.30.930.10">
    <property type="entry name" value="Bira Bifunctional Protein, Domain 2"/>
    <property type="match status" value="1"/>
</dbReference>
<evidence type="ECO:0000313" key="3">
    <source>
        <dbReference type="EMBL" id="KAK8941056.1"/>
    </source>
</evidence>
<accession>A0AAP0G708</accession>
<dbReference type="GO" id="GO:0004828">
    <property type="term" value="F:serine-tRNA ligase activity"/>
    <property type="evidence" value="ECO:0007669"/>
    <property type="project" value="InterPro"/>
</dbReference>
<evidence type="ECO:0000259" key="2">
    <source>
        <dbReference type="Pfam" id="PF00587"/>
    </source>
</evidence>